<keyword evidence="2" id="KW-1185">Reference proteome</keyword>
<organism evidence="1 2">
    <name type="scientific">Nonomuraea wenchangensis</name>
    <dbReference type="NCBI Taxonomy" id="568860"/>
    <lineage>
        <taxon>Bacteria</taxon>
        <taxon>Bacillati</taxon>
        <taxon>Actinomycetota</taxon>
        <taxon>Actinomycetes</taxon>
        <taxon>Streptosporangiales</taxon>
        <taxon>Streptosporangiaceae</taxon>
        <taxon>Nonomuraea</taxon>
    </lineage>
</organism>
<evidence type="ECO:0000313" key="2">
    <source>
        <dbReference type="Proteomes" id="UP000199361"/>
    </source>
</evidence>
<dbReference type="AlphaFoldDB" id="A0A1I0HXI9"/>
<accession>A0A1I0HXI9</accession>
<proteinExistence type="predicted"/>
<gene>
    <name evidence="1" type="ORF">SAMN05421811_104563</name>
</gene>
<reference evidence="1 2" key="1">
    <citation type="submission" date="2016-10" db="EMBL/GenBank/DDBJ databases">
        <authorList>
            <person name="de Groot N.N."/>
        </authorList>
    </citation>
    <scope>NUCLEOTIDE SEQUENCE [LARGE SCALE GENOMIC DNA]</scope>
    <source>
        <strain evidence="1 2">CGMCC 4.5598</strain>
    </source>
</reference>
<dbReference type="EMBL" id="FOHX01000004">
    <property type="protein sequence ID" value="SET89002.1"/>
    <property type="molecule type" value="Genomic_DNA"/>
</dbReference>
<evidence type="ECO:0000313" key="1">
    <source>
        <dbReference type="EMBL" id="SET89002.1"/>
    </source>
</evidence>
<name>A0A1I0HXI9_9ACTN</name>
<dbReference type="Proteomes" id="UP000199361">
    <property type="component" value="Unassembled WGS sequence"/>
</dbReference>
<dbReference type="STRING" id="568860.SAMN05421811_104563"/>
<dbReference type="RefSeq" id="WP_177240687.1">
    <property type="nucleotide sequence ID" value="NZ_FOHX01000004.1"/>
</dbReference>
<sequence length="51" mass="5128">MSTGKTRTSLDDIAALGAELDEGQLLQVSGGAKSQVIVICGGHTHTSGDSN</sequence>
<protein>
    <submittedName>
        <fullName evidence="1">Uncharacterized protein</fullName>
    </submittedName>
</protein>